<proteinExistence type="predicted"/>
<dbReference type="EMBL" id="CAADJG010000002">
    <property type="protein sequence ID" value="VFS76791.1"/>
    <property type="molecule type" value="Genomic_DNA"/>
</dbReference>
<dbReference type="AlphaFoldDB" id="A0A485BUV6"/>
<evidence type="ECO:0000313" key="2">
    <source>
        <dbReference type="Proteomes" id="UP000332594"/>
    </source>
</evidence>
<evidence type="ECO:0000313" key="1">
    <source>
        <dbReference type="EMBL" id="VFS76791.1"/>
    </source>
</evidence>
<gene>
    <name evidence="1" type="ORF">NCTC13038_03625</name>
</gene>
<protein>
    <submittedName>
        <fullName evidence="1">Uncharacterized protein</fullName>
    </submittedName>
</protein>
<name>A0A485BUV6_RAOTE</name>
<dbReference type="Proteomes" id="UP000332594">
    <property type="component" value="Unassembled WGS sequence"/>
</dbReference>
<accession>A0A485BUV6</accession>
<reference evidence="1 2" key="1">
    <citation type="submission" date="2019-03" db="EMBL/GenBank/DDBJ databases">
        <authorList>
            <consortium name="Pathogen Informatics"/>
        </authorList>
    </citation>
    <scope>NUCLEOTIDE SEQUENCE [LARGE SCALE GENOMIC DNA]</scope>
    <source>
        <strain evidence="1 2">NCTC13038</strain>
    </source>
</reference>
<sequence length="37" mass="4499">MSITTSNFRIFFITKTNVFTFCFYNKVNMFFTIVFNN</sequence>
<organism evidence="1 2">
    <name type="scientific">Raoultella terrigena</name>
    <name type="common">Klebsiella terrigena</name>
    <dbReference type="NCBI Taxonomy" id="577"/>
    <lineage>
        <taxon>Bacteria</taxon>
        <taxon>Pseudomonadati</taxon>
        <taxon>Pseudomonadota</taxon>
        <taxon>Gammaproteobacteria</taxon>
        <taxon>Enterobacterales</taxon>
        <taxon>Enterobacteriaceae</taxon>
        <taxon>Klebsiella/Raoultella group</taxon>
        <taxon>Raoultella</taxon>
    </lineage>
</organism>